<keyword evidence="2" id="KW-1185">Reference proteome</keyword>
<evidence type="ECO:0000313" key="2">
    <source>
        <dbReference type="Proteomes" id="UP001238088"/>
    </source>
</evidence>
<evidence type="ECO:0000313" key="1">
    <source>
        <dbReference type="EMBL" id="MDQ0272968.1"/>
    </source>
</evidence>
<organism evidence="1 2">
    <name type="scientific">Cytobacillus purgationiresistens</name>
    <dbReference type="NCBI Taxonomy" id="863449"/>
    <lineage>
        <taxon>Bacteria</taxon>
        <taxon>Bacillati</taxon>
        <taxon>Bacillota</taxon>
        <taxon>Bacilli</taxon>
        <taxon>Bacillales</taxon>
        <taxon>Bacillaceae</taxon>
        <taxon>Cytobacillus</taxon>
    </lineage>
</organism>
<dbReference type="EMBL" id="JAUSUB010000031">
    <property type="protein sequence ID" value="MDQ0272968.1"/>
    <property type="molecule type" value="Genomic_DNA"/>
</dbReference>
<dbReference type="Proteomes" id="UP001238088">
    <property type="component" value="Unassembled WGS sequence"/>
</dbReference>
<reference evidence="1 2" key="1">
    <citation type="submission" date="2023-07" db="EMBL/GenBank/DDBJ databases">
        <title>Genomic Encyclopedia of Type Strains, Phase IV (KMG-IV): sequencing the most valuable type-strain genomes for metagenomic binning, comparative biology and taxonomic classification.</title>
        <authorList>
            <person name="Goeker M."/>
        </authorList>
    </citation>
    <scope>NUCLEOTIDE SEQUENCE [LARGE SCALE GENOMIC DNA]</scope>
    <source>
        <strain evidence="1 2">DSM 23494</strain>
    </source>
</reference>
<comment type="caution">
    <text evidence="1">The sequence shown here is derived from an EMBL/GenBank/DDBJ whole genome shotgun (WGS) entry which is preliminary data.</text>
</comment>
<accession>A0ABU0ANU9</accession>
<name>A0ABU0ANU9_9BACI</name>
<gene>
    <name evidence="1" type="ORF">J2S17_004862</name>
</gene>
<sequence length="196" mass="22637">MKNLKKELGDNVTYFPVPIDKYTNNKGITFEEECFKGNFSFGGSSFPAEELPISPIIYKDIPFNILNGKDVDNIELSNETNILVRAKKVEKVHFIGACCNGDFYTNVDIYQNHVHVGSDKLFFTDFLYSEPNYNDLPFFQFSCTHSKQGKYPHVKPTLWYNVIHLKEPTEITNILLYENLSMHIFALTLQYGEILK</sequence>
<protein>
    <submittedName>
        <fullName evidence="1">Uncharacterized protein</fullName>
    </submittedName>
</protein>
<proteinExistence type="predicted"/>